<dbReference type="PROSITE" id="PS50109">
    <property type="entry name" value="HIS_KIN"/>
    <property type="match status" value="1"/>
</dbReference>
<evidence type="ECO:0000313" key="12">
    <source>
        <dbReference type="Proteomes" id="UP000619761"/>
    </source>
</evidence>
<dbReference type="InterPro" id="IPR005467">
    <property type="entry name" value="His_kinase_dom"/>
</dbReference>
<protein>
    <recommendedName>
        <fullName evidence="2">histidine kinase</fullName>
        <ecNumber evidence="2">2.7.13.3</ecNumber>
    </recommendedName>
</protein>
<evidence type="ECO:0000313" key="11">
    <source>
        <dbReference type="EMBL" id="GGY64636.1"/>
    </source>
</evidence>
<dbReference type="Pfam" id="PF02518">
    <property type="entry name" value="HATPase_c"/>
    <property type="match status" value="1"/>
</dbReference>
<proteinExistence type="predicted"/>
<dbReference type="CDD" id="cd17580">
    <property type="entry name" value="REC_2_DhkD-like"/>
    <property type="match status" value="1"/>
</dbReference>
<dbReference type="SUPFAM" id="SSF55785">
    <property type="entry name" value="PYP-like sensor domain (PAS domain)"/>
    <property type="match status" value="2"/>
</dbReference>
<evidence type="ECO:0000259" key="9">
    <source>
        <dbReference type="PROSITE" id="PS50112"/>
    </source>
</evidence>
<dbReference type="PANTHER" id="PTHR43547">
    <property type="entry name" value="TWO-COMPONENT HISTIDINE KINASE"/>
    <property type="match status" value="1"/>
</dbReference>
<evidence type="ECO:0000256" key="1">
    <source>
        <dbReference type="ARBA" id="ARBA00000085"/>
    </source>
</evidence>
<feature type="domain" description="PAS" evidence="9">
    <location>
        <begin position="331"/>
        <end position="379"/>
    </location>
</feature>
<dbReference type="InterPro" id="IPR004358">
    <property type="entry name" value="Sig_transdc_His_kin-like_C"/>
</dbReference>
<dbReference type="EC" id="2.7.13.3" evidence="2"/>
<evidence type="ECO:0000259" key="7">
    <source>
        <dbReference type="PROSITE" id="PS50109"/>
    </source>
</evidence>
<dbReference type="Gene3D" id="3.30.450.20">
    <property type="entry name" value="PAS domain"/>
    <property type="match status" value="2"/>
</dbReference>
<dbReference type="Pfam" id="PF00512">
    <property type="entry name" value="HisKA"/>
    <property type="match status" value="1"/>
</dbReference>
<dbReference type="Gene3D" id="3.30.565.10">
    <property type="entry name" value="Histidine kinase-like ATPase, C-terminal domain"/>
    <property type="match status" value="1"/>
</dbReference>
<dbReference type="SMART" id="SM00448">
    <property type="entry name" value="REC"/>
    <property type="match status" value="1"/>
</dbReference>
<feature type="domain" description="PAS" evidence="9">
    <location>
        <begin position="35"/>
        <end position="108"/>
    </location>
</feature>
<dbReference type="NCBIfam" id="TIGR00229">
    <property type="entry name" value="sensory_box"/>
    <property type="match status" value="2"/>
</dbReference>
<sequence length="974" mass="107648">MCLVCSFIGVTLTKEAKVTRSQLEISHADIGLSSKEERAELLLNGLAEHAIIILNPHGNIVEWGGAASRITGYAAAEVIGQSLNFLFTEADISEAIPAAELANCLKQERLENKRWHLRKNSSRFFAIGTTTPLYKNGELKVYSKVFSDETERQKEGERRALLLILARHILQSPDTHAKLSQEVFEMIRVPLESDILFNYKLTQNNDLQLVTEVGIPDHLKPAAARLDIGQAFCGNVAATKEPLAANKERICADAAGAFVLQMGVTAYACHPLFSRDGKVIGTFSVASTTRDEYSKSEIEFLQTVSHFMAIAWDRHQAEAQVASVRAESEQRKRLYETILSNTPDLTYVFDLQHRFSYANKILLAMWGKTWDEAIGKTCLELGYEPWHAEMHDREIEQVKKTKLPIRGEVPFAGTFGRRIYDYIFVPILDANGEVEAVAGTTRDITELKQAQEETAKRLEAEKQHAILIGKVAEASQSLNALLSAKSIAQLMAEKARSIIGAHQAIVSISSPNNVTVTAKSISDEFTPQHSQNLEAEILDNKKYLSIPLRGKGEQHLGTLQLSHKYAGEFSSDDEAILGQLAAIASAGIENATMYEKLQEQDRRKDEFLAMLAHELRNPLAPIHNAVAIFERSTLSEPDLKTLKMMERQVKHMVHLIDDLLDVSRISSGKIELKKEQTQLNQIIRSALEVSALAIEANKHELVIVNDGKDILLEVDPIRIAQVITNLLNNAAKYTPAGGQIELITEQDGNTAVICVKDNGVGIVPEMISKIFELFTQAGKTLDRAQGGLGIGLAISKQLIELHQGTITAESDGHGKGAQFTIRLPLSTQPAKSDTQEAMRSVVNSTSAHRILVVDDNIDAADTLSMLLEILGHEVKTTYNGFDALQVTASYQPELVLLDIGLPGMNGYEVAREIISNYPTNRPVLVALTGWGTEEDKQRAQEAGFDHHFTKPIEMEKITQLLNKIWGDANNETQS</sequence>
<dbReference type="Proteomes" id="UP000619761">
    <property type="component" value="Unassembled WGS sequence"/>
</dbReference>
<organism evidence="11 12">
    <name type="scientific">Cellvibrio zantedeschiae</name>
    <dbReference type="NCBI Taxonomy" id="1237077"/>
    <lineage>
        <taxon>Bacteria</taxon>
        <taxon>Pseudomonadati</taxon>
        <taxon>Pseudomonadota</taxon>
        <taxon>Gammaproteobacteria</taxon>
        <taxon>Cellvibrionales</taxon>
        <taxon>Cellvibrionaceae</taxon>
        <taxon>Cellvibrio</taxon>
    </lineage>
</organism>
<dbReference type="SUPFAM" id="SSF52172">
    <property type="entry name" value="CheY-like"/>
    <property type="match status" value="1"/>
</dbReference>
<dbReference type="CDD" id="cd00130">
    <property type="entry name" value="PAS"/>
    <property type="match status" value="2"/>
</dbReference>
<dbReference type="PROSITE" id="PS50110">
    <property type="entry name" value="RESPONSE_REGULATORY"/>
    <property type="match status" value="1"/>
</dbReference>
<dbReference type="SMART" id="SM00387">
    <property type="entry name" value="HATPase_c"/>
    <property type="match status" value="1"/>
</dbReference>
<dbReference type="Pfam" id="PF08448">
    <property type="entry name" value="PAS_4"/>
    <property type="match status" value="1"/>
</dbReference>
<gene>
    <name evidence="11" type="ORF">GCM10011613_05520</name>
</gene>
<dbReference type="InterPro" id="IPR035965">
    <property type="entry name" value="PAS-like_dom_sf"/>
</dbReference>
<comment type="catalytic activity">
    <reaction evidence="1">
        <text>ATP + protein L-histidine = ADP + protein N-phospho-L-histidine.</text>
        <dbReference type="EC" id="2.7.13.3"/>
    </reaction>
</comment>
<dbReference type="InterPro" id="IPR003594">
    <property type="entry name" value="HATPase_dom"/>
</dbReference>
<dbReference type="InterPro" id="IPR036890">
    <property type="entry name" value="HATPase_C_sf"/>
</dbReference>
<dbReference type="InterPro" id="IPR000014">
    <property type="entry name" value="PAS"/>
</dbReference>
<comment type="caution">
    <text evidence="11">The sequence shown here is derived from an EMBL/GenBank/DDBJ whole genome shotgun (WGS) entry which is preliminary data.</text>
</comment>
<dbReference type="InterPro" id="IPR001789">
    <property type="entry name" value="Sig_transdc_resp-reg_receiver"/>
</dbReference>
<keyword evidence="4" id="KW-0808">Transferase</keyword>
<accession>A0ABQ3AU72</accession>
<dbReference type="SMART" id="SM00388">
    <property type="entry name" value="HisKA"/>
    <property type="match status" value="1"/>
</dbReference>
<dbReference type="Gene3D" id="1.10.287.130">
    <property type="match status" value="1"/>
</dbReference>
<feature type="domain" description="Histidine kinase" evidence="7">
    <location>
        <begin position="610"/>
        <end position="827"/>
    </location>
</feature>
<dbReference type="Pfam" id="PF13426">
    <property type="entry name" value="PAS_9"/>
    <property type="match status" value="1"/>
</dbReference>
<evidence type="ECO:0000259" key="10">
    <source>
        <dbReference type="PROSITE" id="PS50113"/>
    </source>
</evidence>
<feature type="domain" description="PAC" evidence="10">
    <location>
        <begin position="405"/>
        <end position="456"/>
    </location>
</feature>
<reference evidence="12" key="1">
    <citation type="journal article" date="2019" name="Int. J. Syst. Evol. Microbiol.">
        <title>The Global Catalogue of Microorganisms (GCM) 10K type strain sequencing project: providing services to taxonomists for standard genome sequencing and annotation.</title>
        <authorList>
            <consortium name="The Broad Institute Genomics Platform"/>
            <consortium name="The Broad Institute Genome Sequencing Center for Infectious Disease"/>
            <person name="Wu L."/>
            <person name="Ma J."/>
        </authorList>
    </citation>
    <scope>NUCLEOTIDE SEQUENCE [LARGE SCALE GENOMIC DNA]</scope>
    <source>
        <strain evidence="12">KCTC 32239</strain>
    </source>
</reference>
<dbReference type="InterPro" id="IPR029016">
    <property type="entry name" value="GAF-like_dom_sf"/>
</dbReference>
<evidence type="ECO:0000256" key="6">
    <source>
        <dbReference type="PROSITE-ProRule" id="PRU00169"/>
    </source>
</evidence>
<evidence type="ECO:0000259" key="8">
    <source>
        <dbReference type="PROSITE" id="PS50110"/>
    </source>
</evidence>
<keyword evidence="5" id="KW-0418">Kinase</keyword>
<dbReference type="SUPFAM" id="SSF47384">
    <property type="entry name" value="Homodimeric domain of signal transducing histidine kinase"/>
    <property type="match status" value="1"/>
</dbReference>
<dbReference type="SUPFAM" id="SSF55781">
    <property type="entry name" value="GAF domain-like"/>
    <property type="match status" value="2"/>
</dbReference>
<dbReference type="InterPro" id="IPR003018">
    <property type="entry name" value="GAF"/>
</dbReference>
<dbReference type="PROSITE" id="PS50112">
    <property type="entry name" value="PAS"/>
    <property type="match status" value="2"/>
</dbReference>
<dbReference type="InterPro" id="IPR000700">
    <property type="entry name" value="PAS-assoc_C"/>
</dbReference>
<dbReference type="SMART" id="SM00065">
    <property type="entry name" value="GAF"/>
    <property type="match status" value="2"/>
</dbReference>
<dbReference type="Pfam" id="PF01590">
    <property type="entry name" value="GAF"/>
    <property type="match status" value="1"/>
</dbReference>
<evidence type="ECO:0000256" key="3">
    <source>
        <dbReference type="ARBA" id="ARBA00022553"/>
    </source>
</evidence>
<dbReference type="SMART" id="SM00091">
    <property type="entry name" value="PAS"/>
    <property type="match status" value="2"/>
</dbReference>
<feature type="modified residue" description="4-aspartylphosphate" evidence="6">
    <location>
        <position position="898"/>
    </location>
</feature>
<evidence type="ECO:0000256" key="4">
    <source>
        <dbReference type="ARBA" id="ARBA00022679"/>
    </source>
</evidence>
<dbReference type="PANTHER" id="PTHR43547:SF2">
    <property type="entry name" value="HYBRID SIGNAL TRANSDUCTION HISTIDINE KINASE C"/>
    <property type="match status" value="1"/>
</dbReference>
<dbReference type="CDD" id="cd00082">
    <property type="entry name" value="HisKA"/>
    <property type="match status" value="1"/>
</dbReference>
<dbReference type="Gene3D" id="3.40.50.2300">
    <property type="match status" value="1"/>
</dbReference>
<dbReference type="Gene3D" id="3.30.450.40">
    <property type="match status" value="2"/>
</dbReference>
<dbReference type="SUPFAM" id="SSF55874">
    <property type="entry name" value="ATPase domain of HSP90 chaperone/DNA topoisomerase II/histidine kinase"/>
    <property type="match status" value="1"/>
</dbReference>
<dbReference type="InterPro" id="IPR003661">
    <property type="entry name" value="HisK_dim/P_dom"/>
</dbReference>
<dbReference type="PROSITE" id="PS50113">
    <property type="entry name" value="PAC"/>
    <property type="match status" value="1"/>
</dbReference>
<dbReference type="InterPro" id="IPR011006">
    <property type="entry name" value="CheY-like_superfamily"/>
</dbReference>
<feature type="domain" description="Response regulatory" evidence="8">
    <location>
        <begin position="849"/>
        <end position="965"/>
    </location>
</feature>
<dbReference type="InterPro" id="IPR036097">
    <property type="entry name" value="HisK_dim/P_sf"/>
</dbReference>
<dbReference type="Pfam" id="PF00072">
    <property type="entry name" value="Response_reg"/>
    <property type="match status" value="1"/>
</dbReference>
<name>A0ABQ3AU72_9GAMM</name>
<evidence type="ECO:0000256" key="2">
    <source>
        <dbReference type="ARBA" id="ARBA00012438"/>
    </source>
</evidence>
<dbReference type="InterPro" id="IPR013656">
    <property type="entry name" value="PAS_4"/>
</dbReference>
<evidence type="ECO:0000256" key="5">
    <source>
        <dbReference type="ARBA" id="ARBA00022777"/>
    </source>
</evidence>
<dbReference type="PRINTS" id="PR00344">
    <property type="entry name" value="BCTRLSENSOR"/>
</dbReference>
<keyword evidence="12" id="KW-1185">Reference proteome</keyword>
<dbReference type="EMBL" id="BMYZ01000001">
    <property type="protein sequence ID" value="GGY64636.1"/>
    <property type="molecule type" value="Genomic_DNA"/>
</dbReference>
<keyword evidence="3 6" id="KW-0597">Phosphoprotein</keyword>